<evidence type="ECO:0000256" key="2">
    <source>
        <dbReference type="ARBA" id="ARBA00023125"/>
    </source>
</evidence>
<dbReference type="Proteomes" id="UP000326780">
    <property type="component" value="Chromosome"/>
</dbReference>
<dbReference type="InterPro" id="IPR005471">
    <property type="entry name" value="Tscrpt_reg_IclR_N"/>
</dbReference>
<dbReference type="InterPro" id="IPR014757">
    <property type="entry name" value="Tscrpt_reg_IclR_C"/>
</dbReference>
<dbReference type="PANTHER" id="PTHR30136:SF39">
    <property type="entry name" value="TRANSCRIPTIONAL REGULATORY PROTEIN"/>
    <property type="match status" value="1"/>
</dbReference>
<evidence type="ECO:0000256" key="3">
    <source>
        <dbReference type="ARBA" id="ARBA00023163"/>
    </source>
</evidence>
<keyword evidence="1" id="KW-0805">Transcription regulation</keyword>
<accession>A0A5Q0M512</accession>
<dbReference type="EMBL" id="CP045644">
    <property type="protein sequence ID" value="QFZ84721.1"/>
    <property type="molecule type" value="Genomic_DNA"/>
</dbReference>
<dbReference type="PROSITE" id="PS51077">
    <property type="entry name" value="HTH_ICLR"/>
    <property type="match status" value="1"/>
</dbReference>
<dbReference type="GO" id="GO:0045892">
    <property type="term" value="P:negative regulation of DNA-templated transcription"/>
    <property type="evidence" value="ECO:0007669"/>
    <property type="project" value="TreeGrafter"/>
</dbReference>
<gene>
    <name evidence="6" type="ORF">GFK26_19085</name>
</gene>
<dbReference type="SMART" id="SM00346">
    <property type="entry name" value="HTH_ICLR"/>
    <property type="match status" value="1"/>
</dbReference>
<reference evidence="6 7" key="1">
    <citation type="submission" date="2019-10" db="EMBL/GenBank/DDBJ databases">
        <title>Complete genome sequence of Variovorax paradoxus 5C-2.</title>
        <authorList>
            <person name="Gogoleva N.E."/>
            <person name="Balkin A.S."/>
        </authorList>
    </citation>
    <scope>NUCLEOTIDE SEQUENCE [LARGE SCALE GENOMIC DNA]</scope>
    <source>
        <strain evidence="6 7">5C-2</strain>
    </source>
</reference>
<proteinExistence type="predicted"/>
<dbReference type="InterPro" id="IPR029016">
    <property type="entry name" value="GAF-like_dom_sf"/>
</dbReference>
<dbReference type="SUPFAM" id="SSF46785">
    <property type="entry name" value="Winged helix' DNA-binding domain"/>
    <property type="match status" value="1"/>
</dbReference>
<evidence type="ECO:0000313" key="7">
    <source>
        <dbReference type="Proteomes" id="UP000326780"/>
    </source>
</evidence>
<dbReference type="AlphaFoldDB" id="A0A5Q0M512"/>
<dbReference type="InterPro" id="IPR036390">
    <property type="entry name" value="WH_DNA-bd_sf"/>
</dbReference>
<feature type="domain" description="HTH iclR-type" evidence="4">
    <location>
        <begin position="13"/>
        <end position="76"/>
    </location>
</feature>
<name>A0A5Q0M512_VARPD</name>
<dbReference type="PROSITE" id="PS51078">
    <property type="entry name" value="ICLR_ED"/>
    <property type="match status" value="1"/>
</dbReference>
<evidence type="ECO:0000259" key="5">
    <source>
        <dbReference type="PROSITE" id="PS51078"/>
    </source>
</evidence>
<dbReference type="SUPFAM" id="SSF55781">
    <property type="entry name" value="GAF domain-like"/>
    <property type="match status" value="1"/>
</dbReference>
<dbReference type="Gene3D" id="3.30.450.40">
    <property type="match status" value="1"/>
</dbReference>
<keyword evidence="3" id="KW-0804">Transcription</keyword>
<dbReference type="Pfam" id="PF01614">
    <property type="entry name" value="IclR_C"/>
    <property type="match status" value="1"/>
</dbReference>
<organism evidence="6 7">
    <name type="scientific">Variovorax paradoxus</name>
    <dbReference type="NCBI Taxonomy" id="34073"/>
    <lineage>
        <taxon>Bacteria</taxon>
        <taxon>Pseudomonadati</taxon>
        <taxon>Pseudomonadota</taxon>
        <taxon>Betaproteobacteria</taxon>
        <taxon>Burkholderiales</taxon>
        <taxon>Comamonadaceae</taxon>
        <taxon>Variovorax</taxon>
    </lineage>
</organism>
<protein>
    <submittedName>
        <fullName evidence="6">Helix-turn-helix domain-containing protein</fullName>
    </submittedName>
</protein>
<feature type="domain" description="IclR-ED" evidence="5">
    <location>
        <begin position="77"/>
        <end position="261"/>
    </location>
</feature>
<dbReference type="GO" id="GO:0003700">
    <property type="term" value="F:DNA-binding transcription factor activity"/>
    <property type="evidence" value="ECO:0007669"/>
    <property type="project" value="TreeGrafter"/>
</dbReference>
<evidence type="ECO:0000313" key="6">
    <source>
        <dbReference type="EMBL" id="QFZ84721.1"/>
    </source>
</evidence>
<dbReference type="GO" id="GO:0003677">
    <property type="term" value="F:DNA binding"/>
    <property type="evidence" value="ECO:0007669"/>
    <property type="project" value="UniProtKB-KW"/>
</dbReference>
<dbReference type="InterPro" id="IPR050707">
    <property type="entry name" value="HTH_MetabolicPath_Reg"/>
</dbReference>
<evidence type="ECO:0000256" key="1">
    <source>
        <dbReference type="ARBA" id="ARBA00023015"/>
    </source>
</evidence>
<evidence type="ECO:0000259" key="4">
    <source>
        <dbReference type="PROSITE" id="PS51077"/>
    </source>
</evidence>
<dbReference type="RefSeq" id="WP_153283344.1">
    <property type="nucleotide sequence ID" value="NZ_CP045644.1"/>
</dbReference>
<keyword evidence="2" id="KW-0238">DNA-binding</keyword>
<dbReference type="PANTHER" id="PTHR30136">
    <property type="entry name" value="HELIX-TURN-HELIX TRANSCRIPTIONAL REGULATOR, ICLR FAMILY"/>
    <property type="match status" value="1"/>
</dbReference>
<dbReference type="InterPro" id="IPR036388">
    <property type="entry name" value="WH-like_DNA-bd_sf"/>
</dbReference>
<sequence>MIKMMNSTESRGTQSIDRTVGVLKHVVANGSHGLTVADLVALSGLERPTMHRIVQALERQGLLKRPAGSKRYVLGDYCRQMAAAFADRADLRTVCEPALRGVSDETGNSAFLIGRIGFESICLARVIGSYPVQVLTVNVGSRQPLGTGAGGLSILSTLSEAERNECIRANAKRLGSYGSLTESTLRALVRATQGRGHAIIGHYSVPGVIGIGMAMRNATGTVMGAITTASIDSRMSRHDQQIAAASIAKHIARIQSSLDIL</sequence>
<dbReference type="Pfam" id="PF09339">
    <property type="entry name" value="HTH_IclR"/>
    <property type="match status" value="1"/>
</dbReference>
<dbReference type="Gene3D" id="1.10.10.10">
    <property type="entry name" value="Winged helix-like DNA-binding domain superfamily/Winged helix DNA-binding domain"/>
    <property type="match status" value="1"/>
</dbReference>